<evidence type="ECO:0000313" key="2">
    <source>
        <dbReference type="Proteomes" id="UP001244341"/>
    </source>
</evidence>
<reference evidence="1 2" key="1">
    <citation type="submission" date="2023-05" db="EMBL/GenBank/DDBJ databases">
        <title>A 100% complete, gapless, phased diploid assembly of the Scenedesmus obliquus UTEX 3031 genome.</title>
        <authorList>
            <person name="Biondi T.C."/>
            <person name="Hanschen E.R."/>
            <person name="Kwon T."/>
            <person name="Eng W."/>
            <person name="Kruse C.P.S."/>
            <person name="Koehler S.I."/>
            <person name="Kunde Y."/>
            <person name="Gleasner C.D."/>
            <person name="You Mak K.T."/>
            <person name="Polle J."/>
            <person name="Hovde B.T."/>
            <person name="Starkenburg S.R."/>
        </authorList>
    </citation>
    <scope>NUCLEOTIDE SEQUENCE [LARGE SCALE GENOMIC DNA]</scope>
    <source>
        <strain evidence="1 2">DOE0152z</strain>
    </source>
</reference>
<keyword evidence="2" id="KW-1185">Reference proteome</keyword>
<dbReference type="EMBL" id="CP126221">
    <property type="protein sequence ID" value="WIA21916.1"/>
    <property type="molecule type" value="Genomic_DNA"/>
</dbReference>
<proteinExistence type="predicted"/>
<organism evidence="1 2">
    <name type="scientific">Tetradesmus obliquus</name>
    <name type="common">Green alga</name>
    <name type="synonym">Acutodesmus obliquus</name>
    <dbReference type="NCBI Taxonomy" id="3088"/>
    <lineage>
        <taxon>Eukaryota</taxon>
        <taxon>Viridiplantae</taxon>
        <taxon>Chlorophyta</taxon>
        <taxon>core chlorophytes</taxon>
        <taxon>Chlorophyceae</taxon>
        <taxon>CS clade</taxon>
        <taxon>Sphaeropleales</taxon>
        <taxon>Scenedesmaceae</taxon>
        <taxon>Tetradesmus</taxon>
    </lineage>
</organism>
<gene>
    <name evidence="1" type="ORF">OEZ85_004283</name>
</gene>
<protein>
    <submittedName>
        <fullName evidence="1">Uncharacterized protein</fullName>
    </submittedName>
</protein>
<dbReference type="Proteomes" id="UP001244341">
    <property type="component" value="Chromosome 14b"/>
</dbReference>
<sequence>MSSRPLQLAAMHAAMHGWPPQALAALLQHMAAHFRLELLLLLAKPLLLALQAGHAAAAEAMLLVLQQEACTEQPEVLRDVLLLLANQGQSEYVAWVLKVAPTVLVKLGQAAAAAALEGGYPLRPGAPADMLSRFVVNPYLATAHPAEYLGAEVRPSLPAVFMPCKKGLMLLFRRLAAAQQLPPGARVKDAALYKLMVRVVLQACSVDLLGAFLGFMEAHGEAMLEEQPRVLEEIEGTAW</sequence>
<accession>A0ABY8UNP6</accession>
<name>A0ABY8UNP6_TETOB</name>
<evidence type="ECO:0000313" key="1">
    <source>
        <dbReference type="EMBL" id="WIA21916.1"/>
    </source>
</evidence>